<dbReference type="PANTHER" id="PTHR11592:SF78">
    <property type="entry name" value="GLUTATHIONE PEROXIDASE"/>
    <property type="match status" value="1"/>
</dbReference>
<dbReference type="GO" id="GO:0034599">
    <property type="term" value="P:cellular response to oxidative stress"/>
    <property type="evidence" value="ECO:0007669"/>
    <property type="project" value="TreeGrafter"/>
</dbReference>
<evidence type="ECO:0000256" key="5">
    <source>
        <dbReference type="ARBA" id="ARBA00049091"/>
    </source>
</evidence>
<keyword evidence="3" id="KW-0049">Antioxidant</keyword>
<evidence type="ECO:0000256" key="3">
    <source>
        <dbReference type="ARBA" id="ARBA00022862"/>
    </source>
</evidence>
<dbReference type="PROSITE" id="PS00460">
    <property type="entry name" value="GLUTATHIONE_PEROXID_1"/>
    <property type="match status" value="1"/>
</dbReference>
<dbReference type="HOGENOM" id="CLU_029507_3_2_1"/>
<evidence type="ECO:0000313" key="10">
    <source>
        <dbReference type="Proteomes" id="UP000053263"/>
    </source>
</evidence>
<keyword evidence="4 7" id="KW-0560">Oxidoreductase</keyword>
<evidence type="ECO:0000256" key="1">
    <source>
        <dbReference type="ARBA" id="ARBA00006926"/>
    </source>
</evidence>
<dbReference type="GO" id="GO:0140824">
    <property type="term" value="F:thioredoxin-dependent peroxiredoxin activity"/>
    <property type="evidence" value="ECO:0007669"/>
    <property type="project" value="UniProtKB-EC"/>
</dbReference>
<dbReference type="Proteomes" id="UP000053263">
    <property type="component" value="Unassembled WGS sequence"/>
</dbReference>
<dbReference type="InterPro" id="IPR000889">
    <property type="entry name" value="Glutathione_peroxidase"/>
</dbReference>
<comment type="similarity">
    <text evidence="1 7">Belongs to the glutathione peroxidase family.</text>
</comment>
<reference evidence="9 10" key="1">
    <citation type="submission" date="2014-06" db="EMBL/GenBank/DDBJ databases">
        <title>Evolutionary Origins and Diversification of the Mycorrhizal Mutualists.</title>
        <authorList>
            <consortium name="DOE Joint Genome Institute"/>
            <consortium name="Mycorrhizal Genomics Consortium"/>
            <person name="Kohler A."/>
            <person name="Kuo A."/>
            <person name="Nagy L.G."/>
            <person name="Floudas D."/>
            <person name="Copeland A."/>
            <person name="Barry K.W."/>
            <person name="Cichocki N."/>
            <person name="Veneault-Fourrey C."/>
            <person name="LaButti K."/>
            <person name="Lindquist E.A."/>
            <person name="Lipzen A."/>
            <person name="Lundell T."/>
            <person name="Morin E."/>
            <person name="Murat C."/>
            <person name="Riley R."/>
            <person name="Ohm R."/>
            <person name="Sun H."/>
            <person name="Tunlid A."/>
            <person name="Henrissat B."/>
            <person name="Grigoriev I.V."/>
            <person name="Hibbett D.S."/>
            <person name="Martin F."/>
        </authorList>
    </citation>
    <scope>NUCLEOTIDE SEQUENCE [LARGE SCALE GENOMIC DNA]</scope>
    <source>
        <strain evidence="9 10">FD-325 SS-3</strain>
    </source>
</reference>
<evidence type="ECO:0000256" key="6">
    <source>
        <dbReference type="PIRSR" id="PIRSR000303-1"/>
    </source>
</evidence>
<keyword evidence="10" id="KW-1185">Reference proteome</keyword>
<gene>
    <name evidence="9" type="ORF">PLICRDRAFT_31959</name>
</gene>
<dbReference type="Gene3D" id="3.40.30.10">
    <property type="entry name" value="Glutaredoxin"/>
    <property type="match status" value="1"/>
</dbReference>
<proteinExistence type="inferred from homology"/>
<dbReference type="InterPro" id="IPR029760">
    <property type="entry name" value="GPX_CS"/>
</dbReference>
<evidence type="ECO:0000259" key="8">
    <source>
        <dbReference type="PROSITE" id="PS51352"/>
    </source>
</evidence>
<dbReference type="PIRSF" id="PIRSF000303">
    <property type="entry name" value="Glutathion_perox"/>
    <property type="match status" value="1"/>
</dbReference>
<evidence type="ECO:0000256" key="2">
    <source>
        <dbReference type="ARBA" id="ARBA00022559"/>
    </source>
</evidence>
<comment type="catalytic activity">
    <reaction evidence="5">
        <text>a hydroperoxide + [thioredoxin]-dithiol = an alcohol + [thioredoxin]-disulfide + H2O</text>
        <dbReference type="Rhea" id="RHEA:62620"/>
        <dbReference type="Rhea" id="RHEA-COMP:10698"/>
        <dbReference type="Rhea" id="RHEA-COMP:10700"/>
        <dbReference type="ChEBI" id="CHEBI:15377"/>
        <dbReference type="ChEBI" id="CHEBI:29950"/>
        <dbReference type="ChEBI" id="CHEBI:30879"/>
        <dbReference type="ChEBI" id="CHEBI:35924"/>
        <dbReference type="ChEBI" id="CHEBI:50058"/>
        <dbReference type="EC" id="1.11.1.24"/>
    </reaction>
</comment>
<dbReference type="PROSITE" id="PS51355">
    <property type="entry name" value="GLUTATHIONE_PEROXID_3"/>
    <property type="match status" value="1"/>
</dbReference>
<dbReference type="SUPFAM" id="SSF52833">
    <property type="entry name" value="Thioredoxin-like"/>
    <property type="match status" value="1"/>
</dbReference>
<dbReference type="PROSITE" id="PS51352">
    <property type="entry name" value="THIOREDOXIN_2"/>
    <property type="match status" value="1"/>
</dbReference>
<dbReference type="OrthoDB" id="446890at2759"/>
<evidence type="ECO:0000256" key="4">
    <source>
        <dbReference type="ARBA" id="ARBA00023002"/>
    </source>
</evidence>
<dbReference type="PROSITE" id="PS51257">
    <property type="entry name" value="PROKAR_LIPOPROTEIN"/>
    <property type="match status" value="1"/>
</dbReference>
<protein>
    <recommendedName>
        <fullName evidence="7">Glutathione peroxidase</fullName>
    </recommendedName>
</protein>
<feature type="active site" evidence="6">
    <location>
        <position position="35"/>
    </location>
</feature>
<evidence type="ECO:0000256" key="7">
    <source>
        <dbReference type="RuleBase" id="RU000499"/>
    </source>
</evidence>
<feature type="domain" description="Thioredoxin" evidence="8">
    <location>
        <begin position="1"/>
        <end position="163"/>
    </location>
</feature>
<dbReference type="InterPro" id="IPR036249">
    <property type="entry name" value="Thioredoxin-like_sf"/>
</dbReference>
<accession>A0A0C9T7B0</accession>
<dbReference type="PROSITE" id="PS00763">
    <property type="entry name" value="GLUTATHIONE_PEROXID_2"/>
    <property type="match status" value="1"/>
</dbReference>
<evidence type="ECO:0000313" key="9">
    <source>
        <dbReference type="EMBL" id="KII85189.1"/>
    </source>
</evidence>
<dbReference type="PANTHER" id="PTHR11592">
    <property type="entry name" value="GLUTATHIONE PEROXIDASE"/>
    <property type="match status" value="1"/>
</dbReference>
<sequence>MGFYDLKAEQPGGKTFAFEELKGKVVLIVNTASACGFTPQYKGTRIHSLQALYDKYKEKGFVILGFPCNQFGGQEPGDDNAISEFCTLNHGVTFPLMKKSDVNGDNTNEVYKWLKAEKSGLLGLTRIKWNFEKFLIDKEGKVVHRWASTTSPEAIDAEVAKLL</sequence>
<name>A0A0C9T7B0_PLICR</name>
<dbReference type="CDD" id="cd00340">
    <property type="entry name" value="GSH_Peroxidase"/>
    <property type="match status" value="1"/>
</dbReference>
<dbReference type="FunFam" id="3.40.30.10:FF:000010">
    <property type="entry name" value="Glutathione peroxidase"/>
    <property type="match status" value="1"/>
</dbReference>
<dbReference type="Pfam" id="PF00255">
    <property type="entry name" value="GSHPx"/>
    <property type="match status" value="1"/>
</dbReference>
<dbReference type="InterPro" id="IPR029759">
    <property type="entry name" value="GPX_AS"/>
</dbReference>
<dbReference type="AlphaFoldDB" id="A0A0C9T7B0"/>
<dbReference type="PRINTS" id="PR01011">
    <property type="entry name" value="GLUTPROXDASE"/>
</dbReference>
<dbReference type="InterPro" id="IPR013766">
    <property type="entry name" value="Thioredoxin_domain"/>
</dbReference>
<keyword evidence="2 7" id="KW-0575">Peroxidase</keyword>
<dbReference type="EMBL" id="KN832568">
    <property type="protein sequence ID" value="KII85189.1"/>
    <property type="molecule type" value="Genomic_DNA"/>
</dbReference>
<organism evidence="9 10">
    <name type="scientific">Plicaturopsis crispa FD-325 SS-3</name>
    <dbReference type="NCBI Taxonomy" id="944288"/>
    <lineage>
        <taxon>Eukaryota</taxon>
        <taxon>Fungi</taxon>
        <taxon>Dikarya</taxon>
        <taxon>Basidiomycota</taxon>
        <taxon>Agaricomycotina</taxon>
        <taxon>Agaricomycetes</taxon>
        <taxon>Agaricomycetidae</taxon>
        <taxon>Amylocorticiales</taxon>
        <taxon>Amylocorticiaceae</taxon>
        <taxon>Plicatura</taxon>
        <taxon>Plicaturopsis crispa</taxon>
    </lineage>
</organism>